<evidence type="ECO:0000313" key="3">
    <source>
        <dbReference type="Proteomes" id="UP000799757"/>
    </source>
</evidence>
<dbReference type="EMBL" id="MU001898">
    <property type="protein sequence ID" value="KAF2794223.1"/>
    <property type="molecule type" value="Genomic_DNA"/>
</dbReference>
<sequence length="50" mass="6086">RHLRRCDKERVLWIDALCINQADDEEKQLQIQKMRNIYHSAYQVLAWTGE</sequence>
<dbReference type="InterPro" id="IPR052895">
    <property type="entry name" value="HetReg/Transcr_Mod"/>
</dbReference>
<proteinExistence type="predicted"/>
<evidence type="ECO:0000313" key="2">
    <source>
        <dbReference type="EMBL" id="KAF2794223.1"/>
    </source>
</evidence>
<feature type="non-terminal residue" evidence="2">
    <location>
        <position position="1"/>
    </location>
</feature>
<reference evidence="2" key="1">
    <citation type="journal article" date="2020" name="Stud. Mycol.">
        <title>101 Dothideomycetes genomes: a test case for predicting lifestyles and emergence of pathogens.</title>
        <authorList>
            <person name="Haridas S."/>
            <person name="Albert R."/>
            <person name="Binder M."/>
            <person name="Bloem J."/>
            <person name="Labutti K."/>
            <person name="Salamov A."/>
            <person name="Andreopoulos B."/>
            <person name="Baker S."/>
            <person name="Barry K."/>
            <person name="Bills G."/>
            <person name="Bluhm B."/>
            <person name="Cannon C."/>
            <person name="Castanera R."/>
            <person name="Culley D."/>
            <person name="Daum C."/>
            <person name="Ezra D."/>
            <person name="Gonzalez J."/>
            <person name="Henrissat B."/>
            <person name="Kuo A."/>
            <person name="Liang C."/>
            <person name="Lipzen A."/>
            <person name="Lutzoni F."/>
            <person name="Magnuson J."/>
            <person name="Mondo S."/>
            <person name="Nolan M."/>
            <person name="Ohm R."/>
            <person name="Pangilinan J."/>
            <person name="Park H.-J."/>
            <person name="Ramirez L."/>
            <person name="Alfaro M."/>
            <person name="Sun H."/>
            <person name="Tritt A."/>
            <person name="Yoshinaga Y."/>
            <person name="Zwiers L.-H."/>
            <person name="Turgeon B."/>
            <person name="Goodwin S."/>
            <person name="Spatafora J."/>
            <person name="Crous P."/>
            <person name="Grigoriev I."/>
        </authorList>
    </citation>
    <scope>NUCLEOTIDE SEQUENCE</scope>
    <source>
        <strain evidence="2">CBS 109.77</strain>
    </source>
</reference>
<dbReference type="PANTHER" id="PTHR24148">
    <property type="entry name" value="ANKYRIN REPEAT DOMAIN-CONTAINING PROTEIN 39 HOMOLOG-RELATED"/>
    <property type="match status" value="1"/>
</dbReference>
<feature type="domain" description="Heterokaryon incompatibility" evidence="1">
    <location>
        <begin position="2"/>
        <end position="49"/>
    </location>
</feature>
<name>A0A6A6XDW2_9PLEO</name>
<dbReference type="Pfam" id="PF06985">
    <property type="entry name" value="HET"/>
    <property type="match status" value="1"/>
</dbReference>
<protein>
    <submittedName>
        <fullName evidence="2">Heterokaryon incompatibility</fullName>
    </submittedName>
</protein>
<feature type="non-terminal residue" evidence="2">
    <location>
        <position position="50"/>
    </location>
</feature>
<gene>
    <name evidence="2" type="ORF">K505DRAFT_211289</name>
</gene>
<dbReference type="AlphaFoldDB" id="A0A6A6XDW2"/>
<dbReference type="InterPro" id="IPR010730">
    <property type="entry name" value="HET"/>
</dbReference>
<evidence type="ECO:0000259" key="1">
    <source>
        <dbReference type="Pfam" id="PF06985"/>
    </source>
</evidence>
<accession>A0A6A6XDW2</accession>
<keyword evidence="3" id="KW-1185">Reference proteome</keyword>
<dbReference type="PANTHER" id="PTHR24148:SF82">
    <property type="entry name" value="HETEROKARYON INCOMPATIBILITY DOMAIN-CONTAINING PROTEIN"/>
    <property type="match status" value="1"/>
</dbReference>
<organism evidence="2 3">
    <name type="scientific">Melanomma pulvis-pyrius CBS 109.77</name>
    <dbReference type="NCBI Taxonomy" id="1314802"/>
    <lineage>
        <taxon>Eukaryota</taxon>
        <taxon>Fungi</taxon>
        <taxon>Dikarya</taxon>
        <taxon>Ascomycota</taxon>
        <taxon>Pezizomycotina</taxon>
        <taxon>Dothideomycetes</taxon>
        <taxon>Pleosporomycetidae</taxon>
        <taxon>Pleosporales</taxon>
        <taxon>Melanommataceae</taxon>
        <taxon>Melanomma</taxon>
    </lineage>
</organism>
<dbReference type="Proteomes" id="UP000799757">
    <property type="component" value="Unassembled WGS sequence"/>
</dbReference>
<dbReference type="OrthoDB" id="3553147at2759"/>